<accession>X5M756</accession>
<reference evidence="4 5" key="1">
    <citation type="journal article" date="2014" name="Front. Genet.">
        <title>Genome and metabolic network of "Candidatus Phaeomarinobacter ectocarpi" Ec32, a new candidate genus of Alphaproteobacteria frequently associated with brown algae.</title>
        <authorList>
            <person name="Dittami S.M."/>
            <person name="Barbeyron T."/>
            <person name="Boyen C."/>
            <person name="Cambefort J."/>
            <person name="Collet G."/>
            <person name="Delage L."/>
            <person name="Gobet A."/>
            <person name="Groisillier A."/>
            <person name="Leblanc C."/>
            <person name="Michel G."/>
            <person name="Scornet D."/>
            <person name="Siegel A."/>
            <person name="Tapia J.E."/>
            <person name="Tonon T."/>
        </authorList>
    </citation>
    <scope>NUCLEOTIDE SEQUENCE [LARGE SCALE GENOMIC DNA]</scope>
    <source>
        <strain evidence="4 5">Ec32</strain>
    </source>
</reference>
<dbReference type="PANTHER" id="PTHR48106:SF8">
    <property type="entry name" value="OS02G0805600 PROTEIN"/>
    <property type="match status" value="1"/>
</dbReference>
<evidence type="ECO:0000313" key="4">
    <source>
        <dbReference type="EMBL" id="CDO58933.1"/>
    </source>
</evidence>
<keyword evidence="1" id="KW-0521">NADP</keyword>
<dbReference type="Gene3D" id="3.90.180.10">
    <property type="entry name" value="Medium-chain alcohol dehydrogenases, catalytic domain"/>
    <property type="match status" value="1"/>
</dbReference>
<dbReference type="SUPFAM" id="SSF51735">
    <property type="entry name" value="NAD(P)-binding Rossmann-fold domains"/>
    <property type="match status" value="1"/>
</dbReference>
<dbReference type="GO" id="GO:0070402">
    <property type="term" value="F:NADPH binding"/>
    <property type="evidence" value="ECO:0007669"/>
    <property type="project" value="TreeGrafter"/>
</dbReference>
<dbReference type="InterPro" id="IPR036291">
    <property type="entry name" value="NAD(P)-bd_dom_sf"/>
</dbReference>
<dbReference type="KEGG" id="pect:BN1012_Phect719"/>
<dbReference type="PATRIC" id="fig|1458461.3.peg.719"/>
<dbReference type="RefSeq" id="WP_043949748.1">
    <property type="nucleotide sequence ID" value="NZ_HG966617.1"/>
</dbReference>
<dbReference type="NCBIfam" id="TIGR02824">
    <property type="entry name" value="quinone_pig3"/>
    <property type="match status" value="1"/>
</dbReference>
<evidence type="ECO:0000256" key="2">
    <source>
        <dbReference type="ARBA" id="ARBA00023002"/>
    </source>
</evidence>
<dbReference type="EMBL" id="HG966617">
    <property type="protein sequence ID" value="CDO58933.1"/>
    <property type="molecule type" value="Genomic_DNA"/>
</dbReference>
<dbReference type="HOGENOM" id="CLU_026673_3_4_5"/>
<dbReference type="InterPro" id="IPR013154">
    <property type="entry name" value="ADH-like_N"/>
</dbReference>
<dbReference type="InterPro" id="IPR013149">
    <property type="entry name" value="ADH-like_C"/>
</dbReference>
<dbReference type="Pfam" id="PF08240">
    <property type="entry name" value="ADH_N"/>
    <property type="match status" value="1"/>
</dbReference>
<dbReference type="STRING" id="1458461.BN1012_Phect719"/>
<feature type="domain" description="Enoyl reductase (ER)" evidence="3">
    <location>
        <begin position="17"/>
        <end position="330"/>
    </location>
</feature>
<protein>
    <submittedName>
        <fullName evidence="4">Quinone oxidoreductase</fullName>
        <ecNumber evidence="4">1.6.5.5</ecNumber>
    </submittedName>
</protein>
<proteinExistence type="predicted"/>
<dbReference type="EC" id="1.6.5.5" evidence="4"/>
<evidence type="ECO:0000256" key="1">
    <source>
        <dbReference type="ARBA" id="ARBA00022857"/>
    </source>
</evidence>
<dbReference type="GO" id="GO:0003960">
    <property type="term" value="F:quinone reductase (NADPH) activity"/>
    <property type="evidence" value="ECO:0007669"/>
    <property type="project" value="UniProtKB-EC"/>
</dbReference>
<dbReference type="Pfam" id="PF00107">
    <property type="entry name" value="ADH_zinc_N"/>
    <property type="match status" value="1"/>
</dbReference>
<gene>
    <name evidence="4" type="ORF">BN1012_Phect719</name>
</gene>
<dbReference type="Proteomes" id="UP000032160">
    <property type="component" value="Chromosome I"/>
</dbReference>
<organism evidence="4 5">
    <name type="scientific">Candidatus Phaeomarinibacter ectocarpi</name>
    <dbReference type="NCBI Taxonomy" id="1458461"/>
    <lineage>
        <taxon>Bacteria</taxon>
        <taxon>Pseudomonadati</taxon>
        <taxon>Pseudomonadota</taxon>
        <taxon>Alphaproteobacteria</taxon>
        <taxon>Hyphomicrobiales</taxon>
        <taxon>Parvibaculaceae</taxon>
        <taxon>Candidatus Phaeomarinibacter</taxon>
    </lineage>
</organism>
<dbReference type="Gene3D" id="3.40.50.720">
    <property type="entry name" value="NAD(P)-binding Rossmann-like Domain"/>
    <property type="match status" value="1"/>
</dbReference>
<dbReference type="SMART" id="SM00829">
    <property type="entry name" value="PKS_ER"/>
    <property type="match status" value="1"/>
</dbReference>
<dbReference type="InterPro" id="IPR020843">
    <property type="entry name" value="ER"/>
</dbReference>
<dbReference type="PANTHER" id="PTHR48106">
    <property type="entry name" value="QUINONE OXIDOREDUCTASE PIG3-RELATED"/>
    <property type="match status" value="1"/>
</dbReference>
<dbReference type="InterPro" id="IPR011032">
    <property type="entry name" value="GroES-like_sf"/>
</dbReference>
<dbReference type="AlphaFoldDB" id="X5M756"/>
<keyword evidence="5" id="KW-1185">Reference proteome</keyword>
<evidence type="ECO:0000259" key="3">
    <source>
        <dbReference type="SMART" id="SM00829"/>
    </source>
</evidence>
<sequence>MTNVPATMNAVEISEFGGPDVLKLTECMTPQLAHGEVLIKVAAAGVNRGDCVQRMGFYPAPPGASDLPGLEVSGTLAAIGPGVSLWKEGDEVCALMAGGGYAEYAVVHEGSVLPRPEGVSLVEAAALPETVMTVWTNVFEDGQLRPGETLLIHGGSSGIGTTAIQLASTLGVKVIATAGSADKCKACEDLGAVRAINYREEDFVEVVKEVTDGKGADVILDMVGGDYVARNIEAAARQGRIVNIAYMSGSRVEVDLLPLMLKRLTLRGSTLRARDVAEKARLTSEVRMHVWPLIEAGRIKAVVDDTYPLADASKAHERMESSGHVGKILLTP</sequence>
<dbReference type="CDD" id="cd05276">
    <property type="entry name" value="p53_inducible_oxidoreductase"/>
    <property type="match status" value="1"/>
</dbReference>
<dbReference type="OrthoDB" id="9780520at2"/>
<evidence type="ECO:0000313" key="5">
    <source>
        <dbReference type="Proteomes" id="UP000032160"/>
    </source>
</evidence>
<dbReference type="SUPFAM" id="SSF50129">
    <property type="entry name" value="GroES-like"/>
    <property type="match status" value="1"/>
</dbReference>
<dbReference type="InterPro" id="IPR014189">
    <property type="entry name" value="Quinone_OxRdtase_PIG3"/>
</dbReference>
<keyword evidence="2 4" id="KW-0560">Oxidoreductase</keyword>
<name>X5M756_9HYPH</name>